<organism evidence="1 2">
    <name type="scientific">Massariosphaeria phaeospora</name>
    <dbReference type="NCBI Taxonomy" id="100035"/>
    <lineage>
        <taxon>Eukaryota</taxon>
        <taxon>Fungi</taxon>
        <taxon>Dikarya</taxon>
        <taxon>Ascomycota</taxon>
        <taxon>Pezizomycotina</taxon>
        <taxon>Dothideomycetes</taxon>
        <taxon>Pleosporomycetidae</taxon>
        <taxon>Pleosporales</taxon>
        <taxon>Pleosporales incertae sedis</taxon>
        <taxon>Massariosphaeria</taxon>
    </lineage>
</organism>
<reference evidence="1 2" key="1">
    <citation type="submission" date="2020-01" db="EMBL/GenBank/DDBJ databases">
        <authorList>
            <consortium name="DOE Joint Genome Institute"/>
            <person name="Haridas S."/>
            <person name="Albert R."/>
            <person name="Binder M."/>
            <person name="Bloem J."/>
            <person name="Labutti K."/>
            <person name="Salamov A."/>
            <person name="Andreopoulos B."/>
            <person name="Baker S.E."/>
            <person name="Barry K."/>
            <person name="Bills G."/>
            <person name="Bluhm B.H."/>
            <person name="Cannon C."/>
            <person name="Castanera R."/>
            <person name="Culley D.E."/>
            <person name="Daum C."/>
            <person name="Ezra D."/>
            <person name="Gonzalez J.B."/>
            <person name="Henrissat B."/>
            <person name="Kuo A."/>
            <person name="Liang C."/>
            <person name="Lipzen A."/>
            <person name="Lutzoni F."/>
            <person name="Magnuson J."/>
            <person name="Mondo S."/>
            <person name="Nolan M."/>
            <person name="Ohm R."/>
            <person name="Pangilinan J."/>
            <person name="Park H.-J.H."/>
            <person name="Ramirez L."/>
            <person name="Alfaro M."/>
            <person name="Sun H."/>
            <person name="Tritt A."/>
            <person name="Yoshinaga Y."/>
            <person name="Zwiers L.-H.L."/>
            <person name="Turgeon B.G."/>
            <person name="Goodwin S.B."/>
            <person name="Spatafora J.W."/>
            <person name="Crous P.W."/>
            <person name="Grigoriev I.V."/>
        </authorList>
    </citation>
    <scope>NUCLEOTIDE SEQUENCE [LARGE SCALE GENOMIC DNA]</scope>
    <source>
        <strain evidence="1 2">CBS 611.86</strain>
    </source>
</reference>
<accession>A0A7C8IFN1</accession>
<sequence>MMLARVASRTGSLVSLELRKPPTRAYALSPQLPVRRPVERQIHVSGAPCSLDSIMASALRSPVDRLMGTCTSMGLPALRLVHPSYPRHGFYSVYLYKDNLPAFAKCRPVCAHVLQEGNKHVRLFFIHISSLQEGRPPVSLQHSGRRRSTSVRRPMLYLPQASCQVRPDVTYLCQMREKRRILSGLSVGLYARAE</sequence>
<keyword evidence="2" id="KW-1185">Reference proteome</keyword>
<proteinExistence type="predicted"/>
<dbReference type="AlphaFoldDB" id="A0A7C8IFN1"/>
<name>A0A7C8IFN1_9PLEO</name>
<dbReference type="EMBL" id="JAADJZ010000001">
    <property type="protein sequence ID" value="KAF2878457.1"/>
    <property type="molecule type" value="Genomic_DNA"/>
</dbReference>
<evidence type="ECO:0000313" key="1">
    <source>
        <dbReference type="EMBL" id="KAF2878457.1"/>
    </source>
</evidence>
<protein>
    <submittedName>
        <fullName evidence="1">Uncharacterized protein</fullName>
    </submittedName>
</protein>
<comment type="caution">
    <text evidence="1">The sequence shown here is derived from an EMBL/GenBank/DDBJ whole genome shotgun (WGS) entry which is preliminary data.</text>
</comment>
<dbReference type="Proteomes" id="UP000481861">
    <property type="component" value="Unassembled WGS sequence"/>
</dbReference>
<evidence type="ECO:0000313" key="2">
    <source>
        <dbReference type="Proteomes" id="UP000481861"/>
    </source>
</evidence>
<gene>
    <name evidence="1" type="ORF">BDV95DRAFT_22452</name>
</gene>